<name>A0A6L6Q202_9BURK</name>
<organism evidence="2 3">
    <name type="scientific">Pseudoduganella ginsengisoli</name>
    <dbReference type="NCBI Taxonomy" id="1462440"/>
    <lineage>
        <taxon>Bacteria</taxon>
        <taxon>Pseudomonadati</taxon>
        <taxon>Pseudomonadota</taxon>
        <taxon>Betaproteobacteria</taxon>
        <taxon>Burkholderiales</taxon>
        <taxon>Oxalobacteraceae</taxon>
        <taxon>Telluria group</taxon>
        <taxon>Pseudoduganella</taxon>
    </lineage>
</organism>
<sequence length="152" mass="16613">MRQIQRYSIVVVLITIQLLCSACRQEPAANLQVSANTVLGKALREDLLNRWKTTPAQFYTDFSKFCRSNFVGLDLIDAEERLAAGAGKKLQFRLDTTISASPGTVALTGVLGLDRSIISEDSLIIILFVDAQGGTIPKKVREVNCGIRSVSL</sequence>
<proteinExistence type="predicted"/>
<dbReference type="AlphaFoldDB" id="A0A6L6Q202"/>
<feature type="signal peptide" evidence="1">
    <location>
        <begin position="1"/>
        <end position="22"/>
    </location>
</feature>
<evidence type="ECO:0000313" key="2">
    <source>
        <dbReference type="EMBL" id="MTW03883.1"/>
    </source>
</evidence>
<feature type="chain" id="PRO_5026893971" evidence="1">
    <location>
        <begin position="23"/>
        <end position="152"/>
    </location>
</feature>
<gene>
    <name evidence="2" type="ORF">GM668_17505</name>
</gene>
<dbReference type="EMBL" id="WNLA01000012">
    <property type="protein sequence ID" value="MTW03883.1"/>
    <property type="molecule type" value="Genomic_DNA"/>
</dbReference>
<evidence type="ECO:0000313" key="3">
    <source>
        <dbReference type="Proteomes" id="UP000484015"/>
    </source>
</evidence>
<keyword evidence="3" id="KW-1185">Reference proteome</keyword>
<evidence type="ECO:0000256" key="1">
    <source>
        <dbReference type="SAM" id="SignalP"/>
    </source>
</evidence>
<protein>
    <submittedName>
        <fullName evidence="2">Uncharacterized protein</fullName>
    </submittedName>
</protein>
<accession>A0A6L6Q202</accession>
<dbReference type="RefSeq" id="WP_155440239.1">
    <property type="nucleotide sequence ID" value="NZ_WNLA01000012.1"/>
</dbReference>
<dbReference type="Proteomes" id="UP000484015">
    <property type="component" value="Unassembled WGS sequence"/>
</dbReference>
<reference evidence="2 3" key="1">
    <citation type="submission" date="2019-11" db="EMBL/GenBank/DDBJ databases">
        <title>Type strains purchased from KCTC, JCM and DSMZ.</title>
        <authorList>
            <person name="Lu H."/>
        </authorList>
    </citation>
    <scope>NUCLEOTIDE SEQUENCE [LARGE SCALE GENOMIC DNA]</scope>
    <source>
        <strain evidence="2 3">KCTC 42409</strain>
    </source>
</reference>
<keyword evidence="1" id="KW-0732">Signal</keyword>
<comment type="caution">
    <text evidence="2">The sequence shown here is derived from an EMBL/GenBank/DDBJ whole genome shotgun (WGS) entry which is preliminary data.</text>
</comment>